<keyword evidence="1" id="KW-0812">Transmembrane</keyword>
<name>A0AAD9Z5B8_9LECA</name>
<sequence length="191" mass="22111">MHISVRTECWVRIQERGLIYVDAGTRDPDSSASSFSEHHEKRDWDAERRKGQSIKFWKKPTVRQYWHKGLLWRASEVEEVASFELFIDLLYVGIIAVIGDNAAEDPTGFGFLRFAITFILGWKMWSDLTLIISWFEADDIFQRVQVLFVMICLVGFTLNIVQAFETTSLNGSSMLFTSYGLDTSYQWSEVT</sequence>
<reference evidence="2" key="1">
    <citation type="submission" date="2022-11" db="EMBL/GenBank/DDBJ databases">
        <title>Chromosomal genome sequence assembly and mating type (MAT) locus characterization of the leprose asexual lichenized fungus Lepraria neglecta (Nyl.) Erichsen.</title>
        <authorList>
            <person name="Allen J.L."/>
            <person name="Pfeffer B."/>
        </authorList>
    </citation>
    <scope>NUCLEOTIDE SEQUENCE</scope>
    <source>
        <strain evidence="2">Allen 5258</strain>
    </source>
</reference>
<protein>
    <submittedName>
        <fullName evidence="2">Uncharacterized protein</fullName>
    </submittedName>
</protein>
<proteinExistence type="predicted"/>
<evidence type="ECO:0000313" key="3">
    <source>
        <dbReference type="Proteomes" id="UP001276659"/>
    </source>
</evidence>
<keyword evidence="1" id="KW-0472">Membrane</keyword>
<dbReference type="AlphaFoldDB" id="A0AAD9Z5B8"/>
<gene>
    <name evidence="2" type="ORF">OEA41_003057</name>
</gene>
<feature type="transmembrane region" description="Helical" evidence="1">
    <location>
        <begin position="111"/>
        <end position="134"/>
    </location>
</feature>
<feature type="transmembrane region" description="Helical" evidence="1">
    <location>
        <begin position="80"/>
        <end position="99"/>
    </location>
</feature>
<dbReference type="PANTHER" id="PTHR36840">
    <property type="entry name" value="BLL5714 PROTEIN"/>
    <property type="match status" value="1"/>
</dbReference>
<dbReference type="InterPro" id="IPR010640">
    <property type="entry name" value="Low_temperature_requirement_A"/>
</dbReference>
<dbReference type="Proteomes" id="UP001276659">
    <property type="component" value="Unassembled WGS sequence"/>
</dbReference>
<keyword evidence="3" id="KW-1185">Reference proteome</keyword>
<dbReference type="Pfam" id="PF06772">
    <property type="entry name" value="LtrA"/>
    <property type="match status" value="1"/>
</dbReference>
<dbReference type="PANTHER" id="PTHR36840:SF1">
    <property type="entry name" value="BLL5714 PROTEIN"/>
    <property type="match status" value="1"/>
</dbReference>
<organism evidence="2 3">
    <name type="scientific">Lepraria neglecta</name>
    <dbReference type="NCBI Taxonomy" id="209136"/>
    <lineage>
        <taxon>Eukaryota</taxon>
        <taxon>Fungi</taxon>
        <taxon>Dikarya</taxon>
        <taxon>Ascomycota</taxon>
        <taxon>Pezizomycotina</taxon>
        <taxon>Lecanoromycetes</taxon>
        <taxon>OSLEUM clade</taxon>
        <taxon>Lecanoromycetidae</taxon>
        <taxon>Lecanorales</taxon>
        <taxon>Lecanorineae</taxon>
        <taxon>Stereocaulaceae</taxon>
        <taxon>Lepraria</taxon>
    </lineage>
</organism>
<comment type="caution">
    <text evidence="2">The sequence shown here is derived from an EMBL/GenBank/DDBJ whole genome shotgun (WGS) entry which is preliminary data.</text>
</comment>
<evidence type="ECO:0000256" key="1">
    <source>
        <dbReference type="SAM" id="Phobius"/>
    </source>
</evidence>
<dbReference type="EMBL" id="JASNWA010000008">
    <property type="protein sequence ID" value="KAK3170973.1"/>
    <property type="molecule type" value="Genomic_DNA"/>
</dbReference>
<feature type="transmembrane region" description="Helical" evidence="1">
    <location>
        <begin position="146"/>
        <end position="164"/>
    </location>
</feature>
<evidence type="ECO:0000313" key="2">
    <source>
        <dbReference type="EMBL" id="KAK3170973.1"/>
    </source>
</evidence>
<keyword evidence="1" id="KW-1133">Transmembrane helix</keyword>
<accession>A0AAD9Z5B8</accession>